<dbReference type="PANTHER" id="PTHR34776">
    <property type="entry name" value="F17F16.3 PROTEIN"/>
    <property type="match status" value="1"/>
</dbReference>
<feature type="compositionally biased region" description="Basic and acidic residues" evidence="1">
    <location>
        <begin position="344"/>
        <end position="359"/>
    </location>
</feature>
<feature type="compositionally biased region" description="Basic and acidic residues" evidence="1">
    <location>
        <begin position="480"/>
        <end position="516"/>
    </location>
</feature>
<sequence>MERNARVKEVVRQLITGGPLTRVAQTPLTAAHKDDVLIITGERLERVLRTQEAIDVLRPYFNNTPLFIHGLSTKGITLPKALDNSAVYVDEDYEDLRLFVELGSMWQQPRKLNGMTSSFLFELEVAGYQGLPPVTKSDPASKFPEKKIIQANMERAKSNEVGSKWRSYVSRLVRRRVLAMENGAYAMNQDLEDRCREAAPELPREIIDVAEIKRNKAQRKTAASEARLSNVSKEEDWGPGAQKRIRHVSGEDDDVVEGEKDGEDQAQVDDEEMRAASPHTNTSSSSGKEAGPPKKRGRTTRRSLAIQAEEDAIAAAKDREEQGQDEGDDDIDDEEEGGSDGDGGFDKKKETKVKKTEKDDAADDDDDEQKVKVKDEADTDSTSKVTTKPQPQDDDNSAVKKEEDTEDKKPLHLEIPQHMVLEKGHAYFFYRPKIDIGDKQKPRGTEDVQKLYMLLSPEAAVGRVSTLADSKQDGLASSGKKSEEKVGSEEDKDGDGDGGKKVTKKDDEEEVKKEDGGGALHRLLIISRKALPVYQPSNTTGSGANPRGNRPGARNWAFVDTASSDLAKVESRLREYSYTTKTRGDRTQAAARFIAQAHYEVVLDHVDPEHPQRQSSHFVYQLEVPTTPGPVQEAFKIAKEGQFLVQVKNPRIQTPATERGAVRYATLKDKAASFPQHLQERFRGVRKDEVRYAPMDTCEFLDVVHTELVLLGVKRGAREEFEDVLKELEEDVEEEARGWSESESEAEEGGGGGGLEQVYKELDVDEATIPAAVDVFK</sequence>
<gene>
    <name evidence="2" type="ORF">BGZ96_001763</name>
</gene>
<feature type="compositionally biased region" description="Polar residues" evidence="1">
    <location>
        <begin position="278"/>
        <end position="287"/>
    </location>
</feature>
<organism evidence="2 3">
    <name type="scientific">Linnemannia gamsii</name>
    <dbReference type="NCBI Taxonomy" id="64522"/>
    <lineage>
        <taxon>Eukaryota</taxon>
        <taxon>Fungi</taxon>
        <taxon>Fungi incertae sedis</taxon>
        <taxon>Mucoromycota</taxon>
        <taxon>Mortierellomycotina</taxon>
        <taxon>Mortierellomycetes</taxon>
        <taxon>Mortierellales</taxon>
        <taxon>Mortierellaceae</taxon>
        <taxon>Linnemannia</taxon>
    </lineage>
</organism>
<name>A0ABQ7JM40_9FUNG</name>
<dbReference type="PANTHER" id="PTHR34776:SF1">
    <property type="entry name" value="F17F16.3 PROTEIN"/>
    <property type="match status" value="1"/>
</dbReference>
<proteinExistence type="predicted"/>
<feature type="compositionally biased region" description="Basic and acidic residues" evidence="1">
    <location>
        <begin position="397"/>
        <end position="412"/>
    </location>
</feature>
<accession>A0ABQ7JM40</accession>
<feature type="region of interest" description="Disordered" evidence="1">
    <location>
        <begin position="732"/>
        <end position="757"/>
    </location>
</feature>
<evidence type="ECO:0000256" key="1">
    <source>
        <dbReference type="SAM" id="MobiDB-lite"/>
    </source>
</evidence>
<feature type="region of interest" description="Disordered" evidence="1">
    <location>
        <begin position="215"/>
        <end position="415"/>
    </location>
</feature>
<feature type="compositionally biased region" description="Polar residues" evidence="1">
    <location>
        <begin position="380"/>
        <end position="390"/>
    </location>
</feature>
<feature type="compositionally biased region" description="Acidic residues" evidence="1">
    <location>
        <begin position="251"/>
        <end position="272"/>
    </location>
</feature>
<dbReference type="EMBL" id="JAAAIM010001303">
    <property type="protein sequence ID" value="KAG0279942.1"/>
    <property type="molecule type" value="Genomic_DNA"/>
</dbReference>
<reference evidence="2 3" key="1">
    <citation type="journal article" date="2020" name="Fungal Divers.">
        <title>Resolving the Mortierellaceae phylogeny through synthesis of multi-gene phylogenetics and phylogenomics.</title>
        <authorList>
            <person name="Vandepol N."/>
            <person name="Liber J."/>
            <person name="Desiro A."/>
            <person name="Na H."/>
            <person name="Kennedy M."/>
            <person name="Barry K."/>
            <person name="Grigoriev I.V."/>
            <person name="Miller A.N."/>
            <person name="O'Donnell K."/>
            <person name="Stajich J.E."/>
            <person name="Bonito G."/>
        </authorList>
    </citation>
    <scope>NUCLEOTIDE SEQUENCE [LARGE SCALE GENOMIC DNA]</scope>
    <source>
        <strain evidence="2 3">AD045</strain>
    </source>
</reference>
<evidence type="ECO:0000313" key="2">
    <source>
        <dbReference type="EMBL" id="KAG0279942.1"/>
    </source>
</evidence>
<feature type="compositionally biased region" description="Acidic residues" evidence="1">
    <location>
        <begin position="323"/>
        <end position="339"/>
    </location>
</feature>
<evidence type="ECO:0000313" key="3">
    <source>
        <dbReference type="Proteomes" id="UP001194696"/>
    </source>
</evidence>
<protein>
    <submittedName>
        <fullName evidence="2">Uncharacterized protein</fullName>
    </submittedName>
</protein>
<feature type="region of interest" description="Disordered" evidence="1">
    <location>
        <begin position="465"/>
        <end position="516"/>
    </location>
</feature>
<keyword evidence="3" id="KW-1185">Reference proteome</keyword>
<comment type="caution">
    <text evidence="2">The sequence shown here is derived from an EMBL/GenBank/DDBJ whole genome shotgun (WGS) entry which is preliminary data.</text>
</comment>
<dbReference type="Proteomes" id="UP001194696">
    <property type="component" value="Unassembled WGS sequence"/>
</dbReference>